<evidence type="ECO:0000313" key="4">
    <source>
        <dbReference type="EMBL" id="CCM15295.1"/>
    </source>
</evidence>
<name>A0A1E1IY41_LEIGU</name>
<proteinExistence type="predicted"/>
<feature type="compositionally biased region" description="Polar residues" evidence="2">
    <location>
        <begin position="1580"/>
        <end position="1590"/>
    </location>
</feature>
<feature type="compositionally biased region" description="Basic residues" evidence="2">
    <location>
        <begin position="1600"/>
        <end position="1615"/>
    </location>
</feature>
<dbReference type="Pfam" id="PF14644">
    <property type="entry name" value="DUF4456"/>
    <property type="match status" value="1"/>
</dbReference>
<reference evidence="4" key="1">
    <citation type="submission" date="2012-08" db="EMBL/GenBank/DDBJ databases">
        <title>Comparative genomics of metastatic and non-metastatic Leishmania guyanensis provides insights into polygenic factors involved in Leishmania RNA virus infection.</title>
        <authorList>
            <person name="Smith D."/>
            <person name="Hertz-Fowler C."/>
            <person name="Martin R."/>
            <person name="Dickens N."/>
            <person name="Fasel N."/>
            <person name="Falquet L."/>
            <person name="Beverley S."/>
            <person name="Zangger H."/>
            <person name="Calderon-Copete S."/>
            <person name="Mottram J."/>
            <person name="Xenarios I."/>
        </authorList>
    </citation>
    <scope>NUCLEOTIDE SEQUENCE</scope>
    <source>
        <strain evidence="4">MHOM/BR/75/M4147/SSU:IR2SAT-LUC</strain>
    </source>
</reference>
<keyword evidence="1" id="KW-0175">Coiled coil</keyword>
<gene>
    <name evidence="4" type="primary">LgM4147LRVhigh.20.00950.00350</name>
    <name evidence="4" type="ORF">BN36_2027960</name>
</gene>
<feature type="region of interest" description="Disordered" evidence="2">
    <location>
        <begin position="1"/>
        <end position="29"/>
    </location>
</feature>
<feature type="coiled-coil region" evidence="1">
    <location>
        <begin position="545"/>
        <end position="572"/>
    </location>
</feature>
<organism evidence="4">
    <name type="scientific">Leishmania guyanensis</name>
    <dbReference type="NCBI Taxonomy" id="5670"/>
    <lineage>
        <taxon>Eukaryota</taxon>
        <taxon>Discoba</taxon>
        <taxon>Euglenozoa</taxon>
        <taxon>Kinetoplastea</taxon>
        <taxon>Metakinetoplastina</taxon>
        <taxon>Trypanosomatida</taxon>
        <taxon>Trypanosomatidae</taxon>
        <taxon>Leishmaniinae</taxon>
        <taxon>Leishmania</taxon>
        <taxon>Leishmania guyanensis species complex</taxon>
    </lineage>
</organism>
<protein>
    <recommendedName>
        <fullName evidence="3">DUF4456 domain-containing protein</fullName>
    </recommendedName>
</protein>
<feature type="domain" description="DUF4456" evidence="3">
    <location>
        <begin position="1266"/>
        <end position="1446"/>
    </location>
</feature>
<dbReference type="EMBL" id="CALQ01000806">
    <property type="protein sequence ID" value="CCM15295.1"/>
    <property type="molecule type" value="Genomic_DNA"/>
</dbReference>
<dbReference type="InterPro" id="IPR027914">
    <property type="entry name" value="DUF4456"/>
</dbReference>
<feature type="compositionally biased region" description="Polar residues" evidence="2">
    <location>
        <begin position="1"/>
        <end position="10"/>
    </location>
</feature>
<feature type="region of interest" description="Disordered" evidence="2">
    <location>
        <begin position="1570"/>
        <end position="1648"/>
    </location>
</feature>
<sequence>MNSSLPTLQRPSPALPRKHVTGSPPGAATVQRAVGSSTLHERLVTRHREAIEAFRTSARSFNNDVDSEQQERVALLHTAVAESHATTLSTIAQEQQRLAERQAETQAHNEALRGADPDAVLPVCADVYHCSTADDQGRARAVALMQQDRLSLMQRLVEVRDHYRSRVEAIDACFADIASAEEARRKHIQAAVHNLMDSLTRIAVTSTTESQVLAQRILHHTNEQLGGNYLAAQTMATQLRQRELYKHQHYQRTLVTIYRDMQMCMAQQHVAWCITVLRSALFRRPEGRLQSVQAAGRLISAIRSEAEGLTRGLTEVVDSLEVAQPSATTTELQVCGGSGTNGWLRCFESNVHRPIFVGEDPRAVLEEWQMRVSVLLRHCRARCNELILRVRTDEATRTSVAAELAAHTLEDVEAIARPLGEESGLLQHASLAYSGTDKDGSEGPPGEAGDMLDDALLSLTHAHPGVLAMKQSMAQSAAWALCVPTIEQEGKWFVHLVSGGFRRGYIQFCADAATSTGSMLVSLEGATDVLLASTCGILGNLRELYAQWREKEMDYRDEVTRLELQLRLLEEELRQQETPAAAETQYTAGLMCLQSIIDAHTRYYEAVRNRVANTAADVLRVGQACVGELSRQAGLSWIRLSSSDVGEALETPQEQLKHNNSADTLRTTTHSSGTISGVLLSSPHKNGAAVVPTSDARPWSTTHGEEFIIDSIAFRFTCVTARSGGASSGNSTAKADVSLEDFDVDDKAASAGAIPGAACQQFYLDLLPELHPAQQDAALFLPQSRVVEWKEKLRHALMEWGLNLQRRAWENWRLYTTAFQADVQHRVMEVLRYHRRRPATLQANVYEARVRELMDTKNRGDKMLSRIAERVTHLQTLKHDCITQLSQTGWDEAFVRERTALIGKVRDAMSKKAVKTLVCRHDSLCAEYRTALADRCAEAVHTLERARAAIEEDCAQLLHDRAVELRGGNKTAQLPAGDPVQRAVDQLRAEVQGMLTQSLKAVDDLQQERVAEIESWQAKWDRTVEHSSAELSVFQTAQEGLARLKAQVQTMLTTAAMEEAALAAEVAVVVKVVDEASVVPVIDLAATMHALFKEDPSATSPAGVHDGETPLTTEDLKDMVEHKLNMAKAMQRDRIRTASVCVVFASLDKLRGLLYERGCRLGLLAHSVEMWRVSPMHYLLPSALGEEDPEVMRSRAGNRSAALKAGRRCKDAQSAASAGHTIMPLSTPATYAEQAAQWTTQVLKDAEAAALRHVSAFPGDMYRRLPGMTDGSAEQFNAAVATLCLAQRERIKSYTTKAGQPFRQRVQELWNALQRTPSLLAHTLRTEATTAILERVGAVLQSWLRFQRQSSEQWRAHKSAVTLSLAHQPSATALTSLSKAEAARSASAESTLQKVWGWSLREVEDEVGLHVARCWTALQSYSRLLKGLVTPQHLVSTADVVEGGHHRGLRHLLELRAQHERAATELEGTTGVKRDPCLQDLISLHRADAPGANPPAASKRRVSSSAAAATAAAATMESVTLVQLSQWSDIELPGLPLNACVPLSQYNMQHPQTTIAPPLAAAAYVPAATHLTSDGKGPQGPSNRRISGMTSSASASSSGRKGHSCRRKGRRRCRRGLCSASRAAGSTRAGVRPAPPRRGAVSELAGQRRRWCPQQHIRLLRAAGSAVAADVGADLEGPGDNVRESTGKGKDAVDGVHRRSLLLSSAPLPSSLPPSPLHEDPPPRLRLPYTGCTDATTAANTEMKGHREAHTHRRCITCMRMFPM</sequence>
<feature type="compositionally biased region" description="Low complexity" evidence="2">
    <location>
        <begin position="1616"/>
        <end position="1641"/>
    </location>
</feature>
<evidence type="ECO:0000259" key="3">
    <source>
        <dbReference type="Pfam" id="PF14644"/>
    </source>
</evidence>
<evidence type="ECO:0000256" key="2">
    <source>
        <dbReference type="SAM" id="MobiDB-lite"/>
    </source>
</evidence>
<evidence type="ECO:0000256" key="1">
    <source>
        <dbReference type="SAM" id="Coils"/>
    </source>
</evidence>
<accession>A0A1E1IY41</accession>
<dbReference type="PANTHER" id="PTHR21444:SF14">
    <property type="entry name" value="COILED-COIL DOMAIN-CONTAINING PROTEIN 180"/>
    <property type="match status" value="1"/>
</dbReference>
<feature type="region of interest" description="Disordered" evidence="2">
    <location>
        <begin position="1672"/>
        <end position="1729"/>
    </location>
</feature>
<dbReference type="PANTHER" id="PTHR21444">
    <property type="entry name" value="COILED-COIL DOMAIN-CONTAINING PROTEIN 180"/>
    <property type="match status" value="1"/>
</dbReference>
<feature type="compositionally biased region" description="Basic and acidic residues" evidence="2">
    <location>
        <begin position="1681"/>
        <end position="1697"/>
    </location>
</feature>